<name>A0A1Y2HBL5_9FUNG</name>
<protein>
    <submittedName>
        <fullName evidence="4">Armadillo-type protein</fullName>
    </submittedName>
</protein>
<dbReference type="STRING" id="765915.A0A1Y2HBL5"/>
<feature type="region of interest" description="Disordered" evidence="1">
    <location>
        <begin position="1"/>
        <end position="24"/>
    </location>
</feature>
<dbReference type="InterPro" id="IPR016024">
    <property type="entry name" value="ARM-type_fold"/>
</dbReference>
<dbReference type="InterPro" id="IPR057978">
    <property type="entry name" value="TPR_DAAF5"/>
</dbReference>
<dbReference type="Gene3D" id="1.25.10.10">
    <property type="entry name" value="Leucine-rich Repeat Variant"/>
    <property type="match status" value="3"/>
</dbReference>
<dbReference type="AlphaFoldDB" id="A0A1Y2HBL5"/>
<dbReference type="SUPFAM" id="SSF48371">
    <property type="entry name" value="ARM repeat"/>
    <property type="match status" value="1"/>
</dbReference>
<evidence type="ECO:0000259" key="3">
    <source>
        <dbReference type="Pfam" id="PF25757"/>
    </source>
</evidence>
<dbReference type="PANTHER" id="PTHR16216:SF2">
    <property type="entry name" value="DYNEIN AXONEMAL ASSEMBLY FACTOR 5"/>
    <property type="match status" value="1"/>
</dbReference>
<dbReference type="InterPro" id="IPR011989">
    <property type="entry name" value="ARM-like"/>
</dbReference>
<sequence length="843" mass="92188">MMASTTATNSSDLSSAAVAPSSSPGDLATTIVQDLQRHVNKLTDPTSDRFTKTRTLDHVAKQVVGPLIRTRNVDTLTPVLRVLVPVLARILADPIEKCREASANMLRSTFELVAVDSFLPAIVPTLVDRLSGPVLVEPSEELRLVLIKLLALLVSRCESEPSFIVQDCCLILFSTLGDSFPDVRKESCNIVNLLATRCPSHLRLHAEKLIKKIVPALGYRHAAIRISALQALGSAVMTDAGTLREIWPSVQRLTLDSVANVRRQLYTTTTNWALHLPDRYSFGDLFVLVLLSGLADDVAELSGQCRESIAQVSKLYEHEWESRVKDALDYAPASERELLGFRALVRDNLLKMTDALVEQLADWTVNVREGAARTLTRLIPFAKEHISGYLGKLVPAMAKTVSDPFAKLILQASEEIGRCVSPDLFLNLTLPHVRAPSYLVLLASAIRSAPLTHAHMSRILSELLDLIELDPSATSQPDIARVYVYLTQHLASGRASTMGDAEADGPSPLFILTLGLQLAAHDDVKSILLTSPLHPLSHLPTLLAHLADPSRGPIVMHSPSFLLLRQILSHAPTTDPTVSPLHPTLVSVLDKLSGDNDAIAAIAHDLVASRPASEFLAHPDFVLAVWPWTMRRLEWRAGRPAMAVRASLVPLIAVLVGTHPDLSHVLPVTKLPDPKDAFAHPHPSALADAVVHLANCLDDDLPAMRLMGTRVLGELMRIEVIKGMWDSEMVKAAYPELLKRLDDAKDHVRVEAAKSLAAIYDELVVAQRQEASGESGTWMDSVHHQAVVQGVTIHVDDGNVAVSTAALDCLRAVARHHSKIVREYIETSTRQYKNRALFGEFLS</sequence>
<dbReference type="PANTHER" id="PTHR16216">
    <property type="entry name" value="DYNEIN ASSEMBLY FACTOR 5, AXONEMAL"/>
    <property type="match status" value="1"/>
</dbReference>
<evidence type="ECO:0000259" key="2">
    <source>
        <dbReference type="Pfam" id="PF24573"/>
    </source>
</evidence>
<dbReference type="Pfam" id="PF25757">
    <property type="entry name" value="TPR_DNAAF5"/>
    <property type="match status" value="1"/>
</dbReference>
<comment type="caution">
    <text evidence="4">The sequence shown here is derived from an EMBL/GenBank/DDBJ whole genome shotgun (WGS) entry which is preliminary data.</text>
</comment>
<evidence type="ECO:0000313" key="4">
    <source>
        <dbReference type="EMBL" id="ORZ31976.1"/>
    </source>
</evidence>
<dbReference type="Proteomes" id="UP000193411">
    <property type="component" value="Unassembled WGS sequence"/>
</dbReference>
<accession>A0A1Y2HBL5</accession>
<dbReference type="InterPro" id="IPR056497">
    <property type="entry name" value="HEAT_DAAF5"/>
</dbReference>
<proteinExistence type="predicted"/>
<dbReference type="InterPro" id="IPR052623">
    <property type="entry name" value="DAAF5"/>
</dbReference>
<evidence type="ECO:0000313" key="5">
    <source>
        <dbReference type="Proteomes" id="UP000193411"/>
    </source>
</evidence>
<feature type="domain" description="Dynein axonemal assembly factor 5 HEAT-repeat" evidence="2">
    <location>
        <begin position="330"/>
        <end position="463"/>
    </location>
</feature>
<evidence type="ECO:0000256" key="1">
    <source>
        <dbReference type="SAM" id="MobiDB-lite"/>
    </source>
</evidence>
<feature type="domain" description="Dynein axonemal assembly factor 5 TPR repeats" evidence="3">
    <location>
        <begin position="47"/>
        <end position="326"/>
    </location>
</feature>
<organism evidence="4 5">
    <name type="scientific">Catenaria anguillulae PL171</name>
    <dbReference type="NCBI Taxonomy" id="765915"/>
    <lineage>
        <taxon>Eukaryota</taxon>
        <taxon>Fungi</taxon>
        <taxon>Fungi incertae sedis</taxon>
        <taxon>Blastocladiomycota</taxon>
        <taxon>Blastocladiomycetes</taxon>
        <taxon>Blastocladiales</taxon>
        <taxon>Catenariaceae</taxon>
        <taxon>Catenaria</taxon>
    </lineage>
</organism>
<dbReference type="EMBL" id="MCFL01000052">
    <property type="protein sequence ID" value="ORZ31976.1"/>
    <property type="molecule type" value="Genomic_DNA"/>
</dbReference>
<feature type="compositionally biased region" description="Low complexity" evidence="1">
    <location>
        <begin position="10"/>
        <end position="23"/>
    </location>
</feature>
<gene>
    <name evidence="4" type="ORF">BCR44DRAFT_1487430</name>
</gene>
<dbReference type="OrthoDB" id="413572at2759"/>
<keyword evidence="5" id="KW-1185">Reference proteome</keyword>
<dbReference type="Pfam" id="PF24573">
    <property type="entry name" value="HEAT_DAAF5"/>
    <property type="match status" value="1"/>
</dbReference>
<reference evidence="4 5" key="1">
    <citation type="submission" date="2016-07" db="EMBL/GenBank/DDBJ databases">
        <title>Pervasive Adenine N6-methylation of Active Genes in Fungi.</title>
        <authorList>
            <consortium name="DOE Joint Genome Institute"/>
            <person name="Mondo S.J."/>
            <person name="Dannebaum R.O."/>
            <person name="Kuo R.C."/>
            <person name="Labutti K."/>
            <person name="Haridas S."/>
            <person name="Kuo A."/>
            <person name="Salamov A."/>
            <person name="Ahrendt S.R."/>
            <person name="Lipzen A."/>
            <person name="Sullivan W."/>
            <person name="Andreopoulos W.B."/>
            <person name="Clum A."/>
            <person name="Lindquist E."/>
            <person name="Daum C."/>
            <person name="Ramamoorthy G.K."/>
            <person name="Gryganskyi A."/>
            <person name="Culley D."/>
            <person name="Magnuson J.K."/>
            <person name="James T.Y."/>
            <person name="O'Malley M.A."/>
            <person name="Stajich J.E."/>
            <person name="Spatafora J.W."/>
            <person name="Visel A."/>
            <person name="Grigoriev I.V."/>
        </authorList>
    </citation>
    <scope>NUCLEOTIDE SEQUENCE [LARGE SCALE GENOMIC DNA]</scope>
    <source>
        <strain evidence="4 5">PL171</strain>
    </source>
</reference>